<feature type="region of interest" description="Disordered" evidence="1">
    <location>
        <begin position="113"/>
        <end position="162"/>
    </location>
</feature>
<reference evidence="2" key="2">
    <citation type="submission" date="2023-06" db="EMBL/GenBank/DDBJ databases">
        <authorList>
            <consortium name="Lawrence Berkeley National Laboratory"/>
            <person name="Haridas S."/>
            <person name="Hensen N."/>
            <person name="Bonometti L."/>
            <person name="Westerberg I."/>
            <person name="Brannstrom I.O."/>
            <person name="Guillou S."/>
            <person name="Cros-Aarteil S."/>
            <person name="Calhoun S."/>
            <person name="Kuo A."/>
            <person name="Mondo S."/>
            <person name="Pangilinan J."/>
            <person name="Riley R."/>
            <person name="Labutti K."/>
            <person name="Andreopoulos B."/>
            <person name="Lipzen A."/>
            <person name="Chen C."/>
            <person name="Yanf M."/>
            <person name="Daum C."/>
            <person name="Ng V."/>
            <person name="Clum A."/>
            <person name="Steindorff A."/>
            <person name="Ohm R."/>
            <person name="Martin F."/>
            <person name="Silar P."/>
            <person name="Natvig D."/>
            <person name="Lalanne C."/>
            <person name="Gautier V."/>
            <person name="Ament-Velasquez S.L."/>
            <person name="Kruys A."/>
            <person name="Hutchinson M.I."/>
            <person name="Powell A.J."/>
            <person name="Barry K."/>
            <person name="Miller A.N."/>
            <person name="Grigoriev I.V."/>
            <person name="Debuchy R."/>
            <person name="Gladieux P."/>
            <person name="Thoren M.H."/>
            <person name="Johannesson H."/>
        </authorList>
    </citation>
    <scope>NUCLEOTIDE SEQUENCE</scope>
    <source>
        <strain evidence="2">CBS 314.62</strain>
    </source>
</reference>
<feature type="compositionally biased region" description="Low complexity" evidence="1">
    <location>
        <begin position="143"/>
        <end position="155"/>
    </location>
</feature>
<organism evidence="2 3">
    <name type="scientific">Podospora appendiculata</name>
    <dbReference type="NCBI Taxonomy" id="314037"/>
    <lineage>
        <taxon>Eukaryota</taxon>
        <taxon>Fungi</taxon>
        <taxon>Dikarya</taxon>
        <taxon>Ascomycota</taxon>
        <taxon>Pezizomycotina</taxon>
        <taxon>Sordariomycetes</taxon>
        <taxon>Sordariomycetidae</taxon>
        <taxon>Sordariales</taxon>
        <taxon>Podosporaceae</taxon>
        <taxon>Podospora</taxon>
    </lineage>
</organism>
<feature type="compositionally biased region" description="Basic and acidic residues" evidence="1">
    <location>
        <begin position="397"/>
        <end position="416"/>
    </location>
</feature>
<evidence type="ECO:0000313" key="2">
    <source>
        <dbReference type="EMBL" id="KAK3688488.1"/>
    </source>
</evidence>
<feature type="compositionally biased region" description="Basic and acidic residues" evidence="1">
    <location>
        <begin position="262"/>
        <end position="284"/>
    </location>
</feature>
<feature type="region of interest" description="Disordered" evidence="1">
    <location>
        <begin position="177"/>
        <end position="212"/>
    </location>
</feature>
<comment type="caution">
    <text evidence="2">The sequence shown here is derived from an EMBL/GenBank/DDBJ whole genome shotgun (WGS) entry which is preliminary data.</text>
</comment>
<dbReference type="EMBL" id="JAULSO010000002">
    <property type="protein sequence ID" value="KAK3688488.1"/>
    <property type="molecule type" value="Genomic_DNA"/>
</dbReference>
<feature type="compositionally biased region" description="Basic residues" evidence="1">
    <location>
        <begin position="285"/>
        <end position="295"/>
    </location>
</feature>
<feature type="region of interest" description="Disordered" evidence="1">
    <location>
        <begin position="57"/>
        <end position="85"/>
    </location>
</feature>
<feature type="compositionally biased region" description="Polar residues" evidence="1">
    <location>
        <begin position="113"/>
        <end position="128"/>
    </location>
</feature>
<evidence type="ECO:0000256" key="1">
    <source>
        <dbReference type="SAM" id="MobiDB-lite"/>
    </source>
</evidence>
<protein>
    <submittedName>
        <fullName evidence="2">Uncharacterized protein</fullName>
    </submittedName>
</protein>
<name>A0AAE1CCD0_9PEZI</name>
<evidence type="ECO:0000313" key="3">
    <source>
        <dbReference type="Proteomes" id="UP001270362"/>
    </source>
</evidence>
<gene>
    <name evidence="2" type="ORF">B0T22DRAFT_155229</name>
</gene>
<proteinExistence type="predicted"/>
<feature type="region of interest" description="Disordered" evidence="1">
    <location>
        <begin position="256"/>
        <end position="324"/>
    </location>
</feature>
<accession>A0AAE1CCD0</accession>
<feature type="region of interest" description="Disordered" evidence="1">
    <location>
        <begin position="348"/>
        <end position="424"/>
    </location>
</feature>
<dbReference type="Proteomes" id="UP001270362">
    <property type="component" value="Unassembled WGS sequence"/>
</dbReference>
<sequence length="516" mass="57306">MVVETRLETVMGAPETWETEPEMFMTGDGLDGTEADVREPVQRRHEGNDYFAMDGLMSTMPSSRSTKDLSPKSPPRAPVLSLDPPRPAKEGFEWVWFPEGYWAEREFRDLNNRNSHGGSNTHNAGSKSPDTKGFKWRRRSAKSQRSSGGRSARGGSYDEIEPMTISPRTLAQVQELMSPAPHSPQSPYLSEEAHVQSLQHPTSCPREKEGEWLGPKPKLEALFTHSPKLAAPVVETKPIVTFRPRYHLPYLPWKGRGFTSQKTKDQQKENHRDTTAKTEIEGGLKRVRSRLRKFSRQTGAPPPATSDHPMSTLPETAPEKKAAENSGFTSIAVPQMWLSQFPGGEAGRVFTPPLKEDTADGKPRGLFFDVNGPSEHSRSASSTASTRGTKNTTSSQRKGERERERERESKKTREWWDTPPGTPVAMAASKREIKEGKAALFEFDVPEHLPSSPMCPANPKNSSKGKGVCVYHGRRKSIAPQHSRSNEDMTIGFPGVATVGFLMGLSGRHDDVKKSV</sequence>
<keyword evidence="3" id="KW-1185">Reference proteome</keyword>
<dbReference type="AlphaFoldDB" id="A0AAE1CCD0"/>
<feature type="compositionally biased region" description="Basic and acidic residues" evidence="1">
    <location>
        <begin position="354"/>
        <end position="363"/>
    </location>
</feature>
<reference evidence="2" key="1">
    <citation type="journal article" date="2023" name="Mol. Phylogenet. Evol.">
        <title>Genome-scale phylogeny and comparative genomics of the fungal order Sordariales.</title>
        <authorList>
            <person name="Hensen N."/>
            <person name="Bonometti L."/>
            <person name="Westerberg I."/>
            <person name="Brannstrom I.O."/>
            <person name="Guillou S."/>
            <person name="Cros-Aarteil S."/>
            <person name="Calhoun S."/>
            <person name="Haridas S."/>
            <person name="Kuo A."/>
            <person name="Mondo S."/>
            <person name="Pangilinan J."/>
            <person name="Riley R."/>
            <person name="LaButti K."/>
            <person name="Andreopoulos B."/>
            <person name="Lipzen A."/>
            <person name="Chen C."/>
            <person name="Yan M."/>
            <person name="Daum C."/>
            <person name="Ng V."/>
            <person name="Clum A."/>
            <person name="Steindorff A."/>
            <person name="Ohm R.A."/>
            <person name="Martin F."/>
            <person name="Silar P."/>
            <person name="Natvig D.O."/>
            <person name="Lalanne C."/>
            <person name="Gautier V."/>
            <person name="Ament-Velasquez S.L."/>
            <person name="Kruys A."/>
            <person name="Hutchinson M.I."/>
            <person name="Powell A.J."/>
            <person name="Barry K."/>
            <person name="Miller A.N."/>
            <person name="Grigoriev I.V."/>
            <person name="Debuchy R."/>
            <person name="Gladieux P."/>
            <person name="Hiltunen Thoren M."/>
            <person name="Johannesson H."/>
        </authorList>
    </citation>
    <scope>NUCLEOTIDE SEQUENCE</scope>
    <source>
        <strain evidence="2">CBS 314.62</strain>
    </source>
</reference>